<dbReference type="Pfam" id="PF00445">
    <property type="entry name" value="Ribonuclease_T2"/>
    <property type="match status" value="1"/>
</dbReference>
<evidence type="ECO:0000256" key="1">
    <source>
        <dbReference type="ARBA" id="ARBA00007469"/>
    </source>
</evidence>
<dbReference type="CDD" id="cd01061">
    <property type="entry name" value="RNase_T2_euk"/>
    <property type="match status" value="1"/>
</dbReference>
<feature type="active site" evidence="9">
    <location>
        <position position="88"/>
    </location>
</feature>
<dbReference type="OrthoDB" id="435754at2759"/>
<evidence type="ECO:0000256" key="6">
    <source>
        <dbReference type="ARBA" id="ARBA00023157"/>
    </source>
</evidence>
<keyword evidence="6" id="KW-1015">Disulfide bond</keyword>
<comment type="similarity">
    <text evidence="1 10">Belongs to the RNase T2 family.</text>
</comment>
<evidence type="ECO:0000313" key="13">
    <source>
        <dbReference type="Proteomes" id="UP000258309"/>
    </source>
</evidence>
<keyword evidence="4" id="KW-0255">Endonuclease</keyword>
<dbReference type="EC" id="4.6.1.19" evidence="2"/>
<evidence type="ECO:0000256" key="10">
    <source>
        <dbReference type="RuleBase" id="RU004328"/>
    </source>
</evidence>
<reference evidence="12 13" key="1">
    <citation type="submission" date="2018-05" db="EMBL/GenBank/DDBJ databases">
        <title>Draft genome sequence of Scytalidium lignicola DSM 105466, a ubiquitous saprotrophic fungus.</title>
        <authorList>
            <person name="Buettner E."/>
            <person name="Gebauer A.M."/>
            <person name="Hofrichter M."/>
            <person name="Liers C."/>
            <person name="Kellner H."/>
        </authorList>
    </citation>
    <scope>NUCLEOTIDE SEQUENCE [LARGE SCALE GENOMIC DNA]</scope>
    <source>
        <strain evidence="12 13">DSM 105466</strain>
    </source>
</reference>
<dbReference type="PANTHER" id="PTHR11240:SF79">
    <property type="entry name" value="RIBONUCLEASE T2"/>
    <property type="match status" value="1"/>
</dbReference>
<accession>A0A3E2HNI3</accession>
<dbReference type="InterPro" id="IPR001568">
    <property type="entry name" value="RNase_T2-like"/>
</dbReference>
<dbReference type="FunFam" id="3.90.730.10:FF:000004">
    <property type="entry name" value="Ribonuclease T2-like"/>
    <property type="match status" value="1"/>
</dbReference>
<dbReference type="Proteomes" id="UP000258309">
    <property type="component" value="Unassembled WGS sequence"/>
</dbReference>
<comment type="caution">
    <text evidence="12">The sequence shown here is derived from an EMBL/GenBank/DDBJ whole genome shotgun (WGS) entry which is preliminary data.</text>
</comment>
<keyword evidence="3" id="KW-0540">Nuclease</keyword>
<evidence type="ECO:0000256" key="3">
    <source>
        <dbReference type="ARBA" id="ARBA00022722"/>
    </source>
</evidence>
<dbReference type="PROSITE" id="PS00530">
    <property type="entry name" value="RNASE_T2_1"/>
    <property type="match status" value="1"/>
</dbReference>
<keyword evidence="7" id="KW-0325">Glycoprotein</keyword>
<evidence type="ECO:0000256" key="5">
    <source>
        <dbReference type="ARBA" id="ARBA00022801"/>
    </source>
</evidence>
<feature type="active site" evidence="9">
    <location>
        <position position="150"/>
    </location>
</feature>
<evidence type="ECO:0000256" key="7">
    <source>
        <dbReference type="ARBA" id="ARBA00023180"/>
    </source>
</evidence>
<feature type="non-terminal residue" evidence="12">
    <location>
        <position position="283"/>
    </location>
</feature>
<dbReference type="InterPro" id="IPR036430">
    <property type="entry name" value="RNase_T2-like_sf"/>
</dbReference>
<dbReference type="GO" id="GO:0005576">
    <property type="term" value="C:extracellular region"/>
    <property type="evidence" value="ECO:0007669"/>
    <property type="project" value="TreeGrafter"/>
</dbReference>
<dbReference type="GO" id="GO:0006401">
    <property type="term" value="P:RNA catabolic process"/>
    <property type="evidence" value="ECO:0007669"/>
    <property type="project" value="TreeGrafter"/>
</dbReference>
<feature type="region of interest" description="Disordered" evidence="11">
    <location>
        <begin position="249"/>
        <end position="283"/>
    </location>
</feature>
<dbReference type="AlphaFoldDB" id="A0A3E2HNI3"/>
<feature type="active site" evidence="9">
    <location>
        <position position="146"/>
    </location>
</feature>
<feature type="compositionally biased region" description="Basic and acidic residues" evidence="11">
    <location>
        <begin position="273"/>
        <end position="283"/>
    </location>
</feature>
<sequence>MASIRNLVSFAGGLLTQTPFTGSQPSSSNDHEPYSNSPTCPINGPLSCHNVTDAGNSCCFIYPGGQLLQTQFWDTHPSVGPVDSWTLHGLWPDNCDGSYPQYCHAAPVYHDITQILTDAGQTDLLADMNTYWLPNSGTNEHFWQHEWSKHGTCINTLAPSCYGDLYNTADEVVDFFNRAVEIFKGLDTYKALAEADILPSRTKTYTLSELEDALQSVTGSRVVLGCSRGALNQAWYTFNVKGSLQTGEFVPTDPAGPKGSCPRRGIKYLPKSVHSEQEPKEEM</sequence>
<dbReference type="Gene3D" id="3.90.730.10">
    <property type="entry name" value="Ribonuclease T2-like"/>
    <property type="match status" value="1"/>
</dbReference>
<dbReference type="InterPro" id="IPR033697">
    <property type="entry name" value="Ribonuclease_T2_eukaryotic"/>
</dbReference>
<dbReference type="GO" id="GO:0033897">
    <property type="term" value="F:ribonuclease T2 activity"/>
    <property type="evidence" value="ECO:0007669"/>
    <property type="project" value="UniProtKB-EC"/>
</dbReference>
<dbReference type="EMBL" id="NCSJ02000014">
    <property type="protein sequence ID" value="RFU34945.1"/>
    <property type="molecule type" value="Genomic_DNA"/>
</dbReference>
<dbReference type="OMA" id="EDTCCFI"/>
<dbReference type="STRING" id="5539.A0A3E2HNI3"/>
<dbReference type="InterPro" id="IPR033130">
    <property type="entry name" value="RNase_T2_His_AS_2"/>
</dbReference>
<name>A0A3E2HNI3_SCYLI</name>
<dbReference type="GO" id="GO:0003723">
    <property type="term" value="F:RNA binding"/>
    <property type="evidence" value="ECO:0007669"/>
    <property type="project" value="InterPro"/>
</dbReference>
<evidence type="ECO:0000256" key="2">
    <source>
        <dbReference type="ARBA" id="ARBA00012571"/>
    </source>
</evidence>
<keyword evidence="8" id="KW-0456">Lyase</keyword>
<keyword evidence="5" id="KW-0378">Hydrolase</keyword>
<proteinExistence type="inferred from homology"/>
<evidence type="ECO:0000256" key="9">
    <source>
        <dbReference type="PIRSR" id="PIRSR633697-1"/>
    </source>
</evidence>
<protein>
    <recommendedName>
        <fullName evidence="2">ribonuclease T2</fullName>
        <ecNumber evidence="2">4.6.1.19</ecNumber>
    </recommendedName>
</protein>
<evidence type="ECO:0000256" key="8">
    <source>
        <dbReference type="ARBA" id="ARBA00023239"/>
    </source>
</evidence>
<evidence type="ECO:0000256" key="4">
    <source>
        <dbReference type="ARBA" id="ARBA00022759"/>
    </source>
</evidence>
<keyword evidence="13" id="KW-1185">Reference proteome</keyword>
<evidence type="ECO:0000313" key="12">
    <source>
        <dbReference type="EMBL" id="RFU34945.1"/>
    </source>
</evidence>
<dbReference type="InterPro" id="IPR018188">
    <property type="entry name" value="RNase_T2_His_AS_1"/>
</dbReference>
<dbReference type="SUPFAM" id="SSF55895">
    <property type="entry name" value="Ribonuclease Rh-like"/>
    <property type="match status" value="1"/>
</dbReference>
<dbReference type="PANTHER" id="PTHR11240">
    <property type="entry name" value="RIBONUCLEASE T2"/>
    <property type="match status" value="1"/>
</dbReference>
<feature type="non-terminal residue" evidence="12">
    <location>
        <position position="1"/>
    </location>
</feature>
<dbReference type="GO" id="GO:0016787">
    <property type="term" value="F:hydrolase activity"/>
    <property type="evidence" value="ECO:0007669"/>
    <property type="project" value="UniProtKB-KW"/>
</dbReference>
<gene>
    <name evidence="12" type="ORF">B7463_g1389</name>
</gene>
<dbReference type="PROSITE" id="PS00531">
    <property type="entry name" value="RNASE_T2_2"/>
    <property type="match status" value="1"/>
</dbReference>
<evidence type="ECO:0000256" key="11">
    <source>
        <dbReference type="SAM" id="MobiDB-lite"/>
    </source>
</evidence>
<organism evidence="12 13">
    <name type="scientific">Scytalidium lignicola</name>
    <name type="common">Hyphomycete</name>
    <dbReference type="NCBI Taxonomy" id="5539"/>
    <lineage>
        <taxon>Eukaryota</taxon>
        <taxon>Fungi</taxon>
        <taxon>Dikarya</taxon>
        <taxon>Ascomycota</taxon>
        <taxon>Pezizomycotina</taxon>
        <taxon>Leotiomycetes</taxon>
        <taxon>Leotiomycetes incertae sedis</taxon>
        <taxon>Scytalidium</taxon>
    </lineage>
</organism>